<proteinExistence type="predicted"/>
<evidence type="ECO:0000313" key="1">
    <source>
        <dbReference type="EMBL" id="KAL3524635.1"/>
    </source>
</evidence>
<evidence type="ECO:0008006" key="3">
    <source>
        <dbReference type="Google" id="ProtNLM"/>
    </source>
</evidence>
<comment type="caution">
    <text evidence="1">The sequence shown here is derived from an EMBL/GenBank/DDBJ whole genome shotgun (WGS) entry which is preliminary data.</text>
</comment>
<organism evidence="1 2">
    <name type="scientific">Cinchona calisaya</name>
    <dbReference type="NCBI Taxonomy" id="153742"/>
    <lineage>
        <taxon>Eukaryota</taxon>
        <taxon>Viridiplantae</taxon>
        <taxon>Streptophyta</taxon>
        <taxon>Embryophyta</taxon>
        <taxon>Tracheophyta</taxon>
        <taxon>Spermatophyta</taxon>
        <taxon>Magnoliopsida</taxon>
        <taxon>eudicotyledons</taxon>
        <taxon>Gunneridae</taxon>
        <taxon>Pentapetalae</taxon>
        <taxon>asterids</taxon>
        <taxon>lamiids</taxon>
        <taxon>Gentianales</taxon>
        <taxon>Rubiaceae</taxon>
        <taxon>Cinchonoideae</taxon>
        <taxon>Cinchoneae</taxon>
        <taxon>Cinchona</taxon>
    </lineage>
</organism>
<sequence length="151" mass="17890">MGKGDSVCKCCGQDMETLEHTFFFCPQAVKTWKIAPIYWEGITECQNNFSNWWHEMRGASNRAEGEKHFSLTVNILWQIWRARNEWVFNSMRVDLQRSIRKALEKWMEVDRQTEDKKRPEQEGMNRSLDQWLLPQEGCIRMNTSVAASKVQ</sequence>
<accession>A0ABD3A240</accession>
<reference evidence="1 2" key="1">
    <citation type="submission" date="2024-11" db="EMBL/GenBank/DDBJ databases">
        <title>A near-complete genome assembly of Cinchona calisaya.</title>
        <authorList>
            <person name="Lian D.C."/>
            <person name="Zhao X.W."/>
            <person name="Wei L."/>
        </authorList>
    </citation>
    <scope>NUCLEOTIDE SEQUENCE [LARGE SCALE GENOMIC DNA]</scope>
    <source>
        <tissue evidence="1">Nenye</tissue>
    </source>
</reference>
<dbReference type="AlphaFoldDB" id="A0ABD3A240"/>
<evidence type="ECO:0000313" key="2">
    <source>
        <dbReference type="Proteomes" id="UP001630127"/>
    </source>
</evidence>
<keyword evidence="2" id="KW-1185">Reference proteome</keyword>
<dbReference type="Proteomes" id="UP001630127">
    <property type="component" value="Unassembled WGS sequence"/>
</dbReference>
<protein>
    <recommendedName>
        <fullName evidence="3">Reverse transcriptase zinc-binding domain-containing protein</fullName>
    </recommendedName>
</protein>
<dbReference type="EMBL" id="JBJUIK010000006">
    <property type="protein sequence ID" value="KAL3524635.1"/>
    <property type="molecule type" value="Genomic_DNA"/>
</dbReference>
<gene>
    <name evidence="1" type="ORF">ACH5RR_013007</name>
</gene>
<name>A0ABD3A240_9GENT</name>